<evidence type="ECO:0000256" key="4">
    <source>
        <dbReference type="ARBA" id="ARBA00022833"/>
    </source>
</evidence>
<dbReference type="InterPro" id="IPR041526">
    <property type="entry name" value="DAPG_hydrolase"/>
</dbReference>
<evidence type="ECO:0000256" key="3">
    <source>
        <dbReference type="ARBA" id="ARBA00022801"/>
    </source>
</evidence>
<dbReference type="OrthoDB" id="3335931at2759"/>
<reference evidence="7" key="1">
    <citation type="journal article" date="2020" name="Stud. Mycol.">
        <title>101 Dothideomycetes genomes: a test case for predicting lifestyles and emergence of pathogens.</title>
        <authorList>
            <person name="Haridas S."/>
            <person name="Albert R."/>
            <person name="Binder M."/>
            <person name="Bloem J."/>
            <person name="Labutti K."/>
            <person name="Salamov A."/>
            <person name="Andreopoulos B."/>
            <person name="Baker S."/>
            <person name="Barry K."/>
            <person name="Bills G."/>
            <person name="Bluhm B."/>
            <person name="Cannon C."/>
            <person name="Castanera R."/>
            <person name="Culley D."/>
            <person name="Daum C."/>
            <person name="Ezra D."/>
            <person name="Gonzalez J."/>
            <person name="Henrissat B."/>
            <person name="Kuo A."/>
            <person name="Liang C."/>
            <person name="Lipzen A."/>
            <person name="Lutzoni F."/>
            <person name="Magnuson J."/>
            <person name="Mondo S."/>
            <person name="Nolan M."/>
            <person name="Ohm R."/>
            <person name="Pangilinan J."/>
            <person name="Park H.-J."/>
            <person name="Ramirez L."/>
            <person name="Alfaro M."/>
            <person name="Sun H."/>
            <person name="Tritt A."/>
            <person name="Yoshinaga Y."/>
            <person name="Zwiers L.-H."/>
            <person name="Turgeon B."/>
            <person name="Goodwin S."/>
            <person name="Spatafora J."/>
            <person name="Crous P."/>
            <person name="Grigoriev I."/>
        </authorList>
    </citation>
    <scope>NUCLEOTIDE SEQUENCE</scope>
    <source>
        <strain evidence="7">CBS 130266</strain>
    </source>
</reference>
<evidence type="ECO:0000313" key="7">
    <source>
        <dbReference type="EMBL" id="KAF2434214.1"/>
    </source>
</evidence>
<keyword evidence="4" id="KW-0862">Zinc</keyword>
<dbReference type="GO" id="GO:0016787">
    <property type="term" value="F:hydrolase activity"/>
    <property type="evidence" value="ECO:0007669"/>
    <property type="project" value="UniProtKB-KW"/>
</dbReference>
<dbReference type="EMBL" id="MU007017">
    <property type="protein sequence ID" value="KAF2434214.1"/>
    <property type="molecule type" value="Genomic_DNA"/>
</dbReference>
<dbReference type="AlphaFoldDB" id="A0A9P4NXH4"/>
<proteinExistence type="predicted"/>
<evidence type="ECO:0000256" key="5">
    <source>
        <dbReference type="SAM" id="MobiDB-lite"/>
    </source>
</evidence>
<organism evidence="7 8">
    <name type="scientific">Tothia fuscella</name>
    <dbReference type="NCBI Taxonomy" id="1048955"/>
    <lineage>
        <taxon>Eukaryota</taxon>
        <taxon>Fungi</taxon>
        <taxon>Dikarya</taxon>
        <taxon>Ascomycota</taxon>
        <taxon>Pezizomycotina</taxon>
        <taxon>Dothideomycetes</taxon>
        <taxon>Pleosporomycetidae</taxon>
        <taxon>Venturiales</taxon>
        <taxon>Cylindrosympodiaceae</taxon>
        <taxon>Tothia</taxon>
    </lineage>
</organism>
<keyword evidence="2" id="KW-0479">Metal-binding</keyword>
<keyword evidence="8" id="KW-1185">Reference proteome</keyword>
<protein>
    <recommendedName>
        <fullName evidence="6">DAPG hydrolase PhiG domain-containing protein</fullName>
    </recommendedName>
</protein>
<comment type="cofactor">
    <cofactor evidence="1">
        <name>Zn(2+)</name>
        <dbReference type="ChEBI" id="CHEBI:29105"/>
    </cofactor>
</comment>
<gene>
    <name evidence="7" type="ORF">EJ08DRAFT_496272</name>
</gene>
<dbReference type="Pfam" id="PF18089">
    <property type="entry name" value="DAPG_hydrolase"/>
    <property type="match status" value="1"/>
</dbReference>
<dbReference type="GO" id="GO:0046872">
    <property type="term" value="F:metal ion binding"/>
    <property type="evidence" value="ECO:0007669"/>
    <property type="project" value="UniProtKB-KW"/>
</dbReference>
<evidence type="ECO:0000256" key="1">
    <source>
        <dbReference type="ARBA" id="ARBA00001947"/>
    </source>
</evidence>
<accession>A0A9P4NXH4</accession>
<name>A0A9P4NXH4_9PEZI</name>
<evidence type="ECO:0000259" key="6">
    <source>
        <dbReference type="Pfam" id="PF18089"/>
    </source>
</evidence>
<feature type="region of interest" description="Disordered" evidence="5">
    <location>
        <begin position="238"/>
        <end position="267"/>
    </location>
</feature>
<comment type="caution">
    <text evidence="7">The sequence shown here is derived from an EMBL/GenBank/DDBJ whole genome shotgun (WGS) entry which is preliminary data.</text>
</comment>
<feature type="domain" description="DAPG hydrolase PhiG" evidence="6">
    <location>
        <begin position="30"/>
        <end position="236"/>
    </location>
</feature>
<keyword evidence="3" id="KW-0378">Hydrolase</keyword>
<evidence type="ECO:0000256" key="2">
    <source>
        <dbReference type="ARBA" id="ARBA00022723"/>
    </source>
</evidence>
<dbReference type="Proteomes" id="UP000800235">
    <property type="component" value="Unassembled WGS sequence"/>
</dbReference>
<evidence type="ECO:0000313" key="8">
    <source>
        <dbReference type="Proteomes" id="UP000800235"/>
    </source>
</evidence>
<feature type="compositionally biased region" description="Basic and acidic residues" evidence="5">
    <location>
        <begin position="255"/>
        <end position="267"/>
    </location>
</feature>
<sequence length="267" mass="30823">MDIPDEDLEDMVVDLPPYIDATKYPGGLLLSDADLLLINHYLPLEAGYCLNSEGMYYVSTSVVMPRVTGTMIEWWFGYVTTTQQFKQWHPKDHEYSEWYGLHGNSTYIGGHHLVREWIGDELHHFRFSFKHPREYFDSTWRRNFQRNGYATAICARLGIWGGPGFEAAEMGHVIHLVKNEFQGVRMRSRFWLGDVPGIEVADIRARIVSPSLAAGLGRHCAEEMTFLAGFLPELYERENPRPERGKGSSWLETVVDDRPRPTGERRR</sequence>